<dbReference type="EnsemblMetazoa" id="XM_038210323.1">
    <property type="protein sequence ID" value="XP_038066251.1"/>
    <property type="gene ID" value="LOC119736275"/>
</dbReference>
<sequence>MLRVSLVSQRHSPAVVVQQVRESGLQTNIAPGQTLPVSVTFKWQTQERDVQGCTGETSFVLEVTSQGSGSKQLTVTLRCRKAGESFLFTFLDHDGSVQLAAAIQPLEDCPNNVCPVLISLHGTGVGAQNQADGYKRMQDGRWIFGLETAWVLAPTRHGAHNWEGPGALTAMTALEILQKLTQDSAWIPNKADAQRVIFAGHSMGGHGAWHLATHYPDRALAVISLAGWIKKEEYGDSNLFFRHDLSTSYTDPAIKAIMEACVAENDADKHASNLKGIPVLARIGAQDRTVHPYFVRRMVRLLKEADVNTTYSEIAGKEHWWWDTWKTNDGGAVNDPQLRNFTNQVARRSWEGTHVASSCTTDTCTSGELSPSAPSIGKQRYSQKGVPDLIEEGETDYTLSVVNPALGEGLFGVRVLRQKVPFRMSTVQIRFSGKQARLTTGNVAALSFSEVGRLLLPWREREIQVDGQQHCFHGTGEPKQEMRICRNDKGSWDVYSEDPLASLTHRGPANLGPARRVAENPFLIVSGTRDKSLSAKLLQLAVYVANLFYLTSDTVAMVTQDHTLSEEIAASHNLIVIGGPSENSWAQTFLNMVPLTATENGLELGDCVFKEKRTGALFLAPHHDGRLALVLMGNSLQGIEDVVHLASPTIPPMTRSPFSNLIPDFVLTGPGFGSKGPGGYLCTGFWGNHWDFRQELVSCTC</sequence>
<dbReference type="OrthoDB" id="449091at2759"/>
<name>A0A914ASA6_PATMI</name>
<dbReference type="Proteomes" id="UP000887568">
    <property type="component" value="Unplaced"/>
</dbReference>
<proteinExistence type="predicted"/>
<evidence type="ECO:0000313" key="4">
    <source>
        <dbReference type="Proteomes" id="UP000887568"/>
    </source>
</evidence>
<dbReference type="OMA" id="WILLPTN"/>
<dbReference type="InterPro" id="IPR050955">
    <property type="entry name" value="Plant_Biomass_Hydrol_Est"/>
</dbReference>
<organism evidence="3 4">
    <name type="scientific">Patiria miniata</name>
    <name type="common">Bat star</name>
    <name type="synonym">Asterina miniata</name>
    <dbReference type="NCBI Taxonomy" id="46514"/>
    <lineage>
        <taxon>Eukaryota</taxon>
        <taxon>Metazoa</taxon>
        <taxon>Echinodermata</taxon>
        <taxon>Eleutherozoa</taxon>
        <taxon>Asterozoa</taxon>
        <taxon>Asteroidea</taxon>
        <taxon>Valvatacea</taxon>
        <taxon>Valvatida</taxon>
        <taxon>Asterinidae</taxon>
        <taxon>Patiria</taxon>
    </lineage>
</organism>
<accession>A0A914ASA6</accession>
<evidence type="ECO:0000313" key="3">
    <source>
        <dbReference type="EnsemblMetazoa" id="XP_038066251.1"/>
    </source>
</evidence>
<dbReference type="InterPro" id="IPR029058">
    <property type="entry name" value="AB_hydrolase_fold"/>
</dbReference>
<evidence type="ECO:0000256" key="1">
    <source>
        <dbReference type="ARBA" id="ARBA00022729"/>
    </source>
</evidence>
<dbReference type="GeneID" id="119736275"/>
<dbReference type="AlphaFoldDB" id="A0A914ASA6"/>
<protein>
    <recommendedName>
        <fullName evidence="5">Peptidase S9 prolyl oligopeptidase catalytic domain-containing protein</fullName>
    </recommendedName>
</protein>
<dbReference type="Pfam" id="PF00756">
    <property type="entry name" value="Esterase"/>
    <property type="match status" value="1"/>
</dbReference>
<evidence type="ECO:0000256" key="2">
    <source>
        <dbReference type="SAM" id="MobiDB-lite"/>
    </source>
</evidence>
<dbReference type="Gene3D" id="3.40.50.1820">
    <property type="entry name" value="alpha/beta hydrolase"/>
    <property type="match status" value="1"/>
</dbReference>
<dbReference type="SUPFAM" id="SSF53474">
    <property type="entry name" value="alpha/beta-Hydrolases"/>
    <property type="match status" value="1"/>
</dbReference>
<reference evidence="3" key="1">
    <citation type="submission" date="2022-11" db="UniProtKB">
        <authorList>
            <consortium name="EnsemblMetazoa"/>
        </authorList>
    </citation>
    <scope>IDENTIFICATION</scope>
</reference>
<feature type="compositionally biased region" description="Polar residues" evidence="2">
    <location>
        <begin position="361"/>
        <end position="373"/>
    </location>
</feature>
<dbReference type="InterPro" id="IPR000801">
    <property type="entry name" value="Esterase-like"/>
</dbReference>
<dbReference type="RefSeq" id="XP_038066251.1">
    <property type="nucleotide sequence ID" value="XM_038210323.1"/>
</dbReference>
<dbReference type="PANTHER" id="PTHR43037:SF4">
    <property type="entry name" value="PEPTIDASE S9 PROLYL OLIGOPEPTIDASE CATALYTIC DOMAIN-CONTAINING PROTEIN"/>
    <property type="match status" value="1"/>
</dbReference>
<keyword evidence="4" id="KW-1185">Reference proteome</keyword>
<dbReference type="PANTHER" id="PTHR43037">
    <property type="entry name" value="UNNAMED PRODUCT-RELATED"/>
    <property type="match status" value="1"/>
</dbReference>
<keyword evidence="1" id="KW-0732">Signal</keyword>
<feature type="region of interest" description="Disordered" evidence="2">
    <location>
        <begin position="361"/>
        <end position="380"/>
    </location>
</feature>
<evidence type="ECO:0008006" key="5">
    <source>
        <dbReference type="Google" id="ProtNLM"/>
    </source>
</evidence>